<evidence type="ECO:0000313" key="2">
    <source>
        <dbReference type="Proteomes" id="UP001595593"/>
    </source>
</evidence>
<comment type="caution">
    <text evidence="1">The sequence shown here is derived from an EMBL/GenBank/DDBJ whole genome shotgun (WGS) entry which is preliminary data.</text>
</comment>
<accession>A0ABV7FYH6</accession>
<dbReference type="EMBL" id="JBHRTN010000009">
    <property type="protein sequence ID" value="MFC3125463.1"/>
    <property type="molecule type" value="Genomic_DNA"/>
</dbReference>
<proteinExistence type="predicted"/>
<evidence type="ECO:0000313" key="1">
    <source>
        <dbReference type="EMBL" id="MFC3125463.1"/>
    </source>
</evidence>
<evidence type="ECO:0008006" key="3">
    <source>
        <dbReference type="Google" id="ProtNLM"/>
    </source>
</evidence>
<dbReference type="Proteomes" id="UP001595593">
    <property type="component" value="Unassembled WGS sequence"/>
</dbReference>
<protein>
    <recommendedName>
        <fullName evidence="3">Carbonic anhydrase</fullName>
    </recommendedName>
</protein>
<name>A0ABV7FYH6_9PROT</name>
<gene>
    <name evidence="1" type="ORF">ACFOD4_10355</name>
</gene>
<organism evidence="1 2">
    <name type="scientific">Teichococcus globiformis</name>
    <dbReference type="NCBI Taxonomy" id="2307229"/>
    <lineage>
        <taxon>Bacteria</taxon>
        <taxon>Pseudomonadati</taxon>
        <taxon>Pseudomonadota</taxon>
        <taxon>Alphaproteobacteria</taxon>
        <taxon>Acetobacterales</taxon>
        <taxon>Roseomonadaceae</taxon>
        <taxon>Roseomonas</taxon>
    </lineage>
</organism>
<keyword evidence="2" id="KW-1185">Reference proteome</keyword>
<dbReference type="RefSeq" id="WP_379596179.1">
    <property type="nucleotide sequence ID" value="NZ_JBHRTN010000009.1"/>
</dbReference>
<sequence>MEGHALALTTGLQVLKAAGSVTHLILVVHGGCGDQVDVGFCGDTRDPILSDIARLMPLNASSSPGMVR</sequence>
<reference evidence="2" key="1">
    <citation type="journal article" date="2019" name="Int. J. Syst. Evol. Microbiol.">
        <title>The Global Catalogue of Microorganisms (GCM) 10K type strain sequencing project: providing services to taxonomists for standard genome sequencing and annotation.</title>
        <authorList>
            <consortium name="The Broad Institute Genomics Platform"/>
            <consortium name="The Broad Institute Genome Sequencing Center for Infectious Disease"/>
            <person name="Wu L."/>
            <person name="Ma J."/>
        </authorList>
    </citation>
    <scope>NUCLEOTIDE SEQUENCE [LARGE SCALE GENOMIC DNA]</scope>
    <source>
        <strain evidence="2">KCTC 52094</strain>
    </source>
</reference>